<proteinExistence type="inferred from homology"/>
<reference evidence="13" key="1">
    <citation type="journal article" date="2013" name="Genetics">
        <title>The draft genome and transcriptome of Panagrellus redivivus are shaped by the harsh demands of a free-living lifestyle.</title>
        <authorList>
            <person name="Srinivasan J."/>
            <person name="Dillman A.R."/>
            <person name="Macchietto M.G."/>
            <person name="Heikkinen L."/>
            <person name="Lakso M."/>
            <person name="Fracchia K.M."/>
            <person name="Antoshechkin I."/>
            <person name="Mortazavi A."/>
            <person name="Wong G."/>
            <person name="Sternberg P.W."/>
        </authorList>
    </citation>
    <scope>NUCLEOTIDE SEQUENCE [LARGE SCALE GENOMIC DNA]</scope>
    <source>
        <strain evidence="13">MT8872</strain>
    </source>
</reference>
<keyword evidence="7 12" id="KW-0456">Lyase</keyword>
<dbReference type="InterPro" id="IPR010977">
    <property type="entry name" value="Aromatic_deC"/>
</dbReference>
<dbReference type="EC" id="4.1.1.28" evidence="8"/>
<dbReference type="AlphaFoldDB" id="A0A7E4ULZ5"/>
<dbReference type="PANTHER" id="PTHR11999:SF167">
    <property type="entry name" value="AROMATIC-L-AMINO-ACID DECARBOXYLASE"/>
    <property type="match status" value="1"/>
</dbReference>
<keyword evidence="13" id="KW-1185">Reference proteome</keyword>
<comment type="cofactor">
    <cofactor evidence="1 11 12">
        <name>pyridoxal 5'-phosphate</name>
        <dbReference type="ChEBI" id="CHEBI:597326"/>
    </cofactor>
</comment>
<evidence type="ECO:0000256" key="8">
    <source>
        <dbReference type="ARBA" id="ARBA00038886"/>
    </source>
</evidence>
<feature type="modified residue" description="N6-(pyridoxal phosphate)lysine" evidence="11">
    <location>
        <position position="335"/>
    </location>
</feature>
<evidence type="ECO:0000256" key="12">
    <source>
        <dbReference type="RuleBase" id="RU000382"/>
    </source>
</evidence>
<dbReference type="GO" id="GO:0019752">
    <property type="term" value="P:carboxylic acid metabolic process"/>
    <property type="evidence" value="ECO:0007669"/>
    <property type="project" value="InterPro"/>
</dbReference>
<sequence length="512" mass="57565">MIDFVAKYWETLPDRQALSDCKPGFIWDLVPKEPPKSPESWDKIFADIEKVVLENNTHWHHPHFFAYFATACSYPSIMGDILSGGIASIGFSWKSSPSMTELEMACVDWVAQSIGLPNLFLNSDEGPGGGMIQSTASDATYVAILSARARAVANYKASSKVAWLYSTVSKALPKFSLKEVLKTKPTEYAVDEEDPIITFENHDASVIAKLVAYCSDQVHSSVDKGIMLAGVKMRKLKSVVGGPLNNYFVEPARLEAAIKEDRSRGFIPFIYVATVGTTNTCGVEMLRPIGEICNRENMWLHVDSAYAGSFALCPEYRYLIDGVELADSFNFNPHKAMQINFDCSPMWFKDIKEATCYFNVDAEYLKHEHQAVAADYRHLQIALGRRFRSLKIWFVFRALGIEYIQGTLRERVKLGDEFAELIEKDDDFELFVPAHVGLVCFRHKSDNETNDKLVAVINNDHRIHIVPGKVHGTLFLRLAICSLSTTSKDIHYAYKVIKECLSKVLQAKNNVV</sequence>
<dbReference type="Pfam" id="PF00282">
    <property type="entry name" value="Pyridoxal_deC"/>
    <property type="match status" value="2"/>
</dbReference>
<organism evidence="13 14">
    <name type="scientific">Panagrellus redivivus</name>
    <name type="common">Microworm</name>
    <dbReference type="NCBI Taxonomy" id="6233"/>
    <lineage>
        <taxon>Eukaryota</taxon>
        <taxon>Metazoa</taxon>
        <taxon>Ecdysozoa</taxon>
        <taxon>Nematoda</taxon>
        <taxon>Chromadorea</taxon>
        <taxon>Rhabditida</taxon>
        <taxon>Tylenchina</taxon>
        <taxon>Panagrolaimomorpha</taxon>
        <taxon>Panagrolaimoidea</taxon>
        <taxon>Panagrolaimidae</taxon>
        <taxon>Panagrellus</taxon>
    </lineage>
</organism>
<dbReference type="WBParaSite" id="Pan_g10059.t1">
    <property type="protein sequence ID" value="Pan_g10059.t1"/>
    <property type="gene ID" value="Pan_g10059"/>
</dbReference>
<dbReference type="Gene3D" id="3.40.640.10">
    <property type="entry name" value="Type I PLP-dependent aspartate aminotransferase-like (Major domain)"/>
    <property type="match status" value="1"/>
</dbReference>
<evidence type="ECO:0000256" key="10">
    <source>
        <dbReference type="ARBA" id="ARBA00041275"/>
    </source>
</evidence>
<accession>A0A7E4ULZ5</accession>
<dbReference type="GO" id="GO:0005737">
    <property type="term" value="C:cytoplasm"/>
    <property type="evidence" value="ECO:0007669"/>
    <property type="project" value="TreeGrafter"/>
</dbReference>
<dbReference type="Gene3D" id="3.90.1150.10">
    <property type="entry name" value="Aspartate Aminotransferase, domain 1"/>
    <property type="match status" value="1"/>
</dbReference>
<evidence type="ECO:0000313" key="13">
    <source>
        <dbReference type="Proteomes" id="UP000492821"/>
    </source>
</evidence>
<evidence type="ECO:0000256" key="11">
    <source>
        <dbReference type="PIRSR" id="PIRSR602129-50"/>
    </source>
</evidence>
<evidence type="ECO:0000313" key="14">
    <source>
        <dbReference type="WBParaSite" id="Pan_g10059.t1"/>
    </source>
</evidence>
<evidence type="ECO:0000256" key="6">
    <source>
        <dbReference type="ARBA" id="ARBA00022898"/>
    </source>
</evidence>
<evidence type="ECO:0000256" key="7">
    <source>
        <dbReference type="ARBA" id="ARBA00023239"/>
    </source>
</evidence>
<evidence type="ECO:0000256" key="5">
    <source>
        <dbReference type="ARBA" id="ARBA00022793"/>
    </source>
</evidence>
<protein>
    <recommendedName>
        <fullName evidence="9">Aromatic-L-amino-acid decarboxylase</fullName>
        <ecNumber evidence="8">4.1.1.28</ecNumber>
    </recommendedName>
    <alternativeName>
        <fullName evidence="10">DOPA decarboxylase</fullName>
    </alternativeName>
</protein>
<dbReference type="SUPFAM" id="SSF53383">
    <property type="entry name" value="PLP-dependent transferases"/>
    <property type="match status" value="1"/>
</dbReference>
<dbReference type="PRINTS" id="PR00800">
    <property type="entry name" value="YHDCRBOXLASE"/>
</dbReference>
<reference evidence="14" key="2">
    <citation type="submission" date="2020-10" db="UniProtKB">
        <authorList>
            <consortium name="WormBaseParasite"/>
        </authorList>
    </citation>
    <scope>IDENTIFICATION</scope>
</reference>
<dbReference type="Proteomes" id="UP000492821">
    <property type="component" value="Unassembled WGS sequence"/>
</dbReference>
<comment type="subunit">
    <text evidence="3">Homodimer.</text>
</comment>
<evidence type="ECO:0000256" key="1">
    <source>
        <dbReference type="ARBA" id="ARBA00001933"/>
    </source>
</evidence>
<name>A0A7E4ULZ5_PANRE</name>
<dbReference type="GO" id="GO:0042423">
    <property type="term" value="P:catecholamine biosynthetic process"/>
    <property type="evidence" value="ECO:0007669"/>
    <property type="project" value="UniProtKB-KW"/>
</dbReference>
<dbReference type="GO" id="GO:0004058">
    <property type="term" value="F:aromatic-L-amino-acid decarboxylase activity"/>
    <property type="evidence" value="ECO:0007669"/>
    <property type="project" value="UniProtKB-EC"/>
</dbReference>
<dbReference type="GO" id="GO:0030170">
    <property type="term" value="F:pyridoxal phosphate binding"/>
    <property type="evidence" value="ECO:0007669"/>
    <property type="project" value="InterPro"/>
</dbReference>
<keyword evidence="5" id="KW-0210">Decarboxylase</keyword>
<evidence type="ECO:0000256" key="4">
    <source>
        <dbReference type="ARBA" id="ARBA00022584"/>
    </source>
</evidence>
<keyword evidence="6 11" id="KW-0663">Pyridoxal phosphate</keyword>
<dbReference type="Gene3D" id="1.20.1340.10">
    <property type="entry name" value="dopa decarboxylase, N-terminal domain"/>
    <property type="match status" value="1"/>
</dbReference>
<keyword evidence="4" id="KW-0127">Catecholamine biosynthesis</keyword>
<dbReference type="InterPro" id="IPR015422">
    <property type="entry name" value="PyrdxlP-dep_Trfase_small"/>
</dbReference>
<dbReference type="PANTHER" id="PTHR11999">
    <property type="entry name" value="GROUP II PYRIDOXAL-5-PHOSPHATE DECARBOXYLASE"/>
    <property type="match status" value="1"/>
</dbReference>
<dbReference type="InterPro" id="IPR002129">
    <property type="entry name" value="PyrdxlP-dep_de-COase"/>
</dbReference>
<dbReference type="InterPro" id="IPR015424">
    <property type="entry name" value="PyrdxlP-dep_Trfase"/>
</dbReference>
<evidence type="ECO:0000256" key="2">
    <source>
        <dbReference type="ARBA" id="ARBA00009533"/>
    </source>
</evidence>
<dbReference type="GO" id="GO:0006520">
    <property type="term" value="P:amino acid metabolic process"/>
    <property type="evidence" value="ECO:0007669"/>
    <property type="project" value="InterPro"/>
</dbReference>
<dbReference type="GO" id="GO:0042427">
    <property type="term" value="P:serotonin biosynthetic process"/>
    <property type="evidence" value="ECO:0007669"/>
    <property type="project" value="TreeGrafter"/>
</dbReference>
<comment type="similarity">
    <text evidence="2 12">Belongs to the group II decarboxylase family.</text>
</comment>
<evidence type="ECO:0000256" key="9">
    <source>
        <dbReference type="ARBA" id="ARBA00040968"/>
    </source>
</evidence>
<dbReference type="InterPro" id="IPR015421">
    <property type="entry name" value="PyrdxlP-dep_Trfase_major"/>
</dbReference>
<evidence type="ECO:0000256" key="3">
    <source>
        <dbReference type="ARBA" id="ARBA00011738"/>
    </source>
</evidence>